<dbReference type="KEGG" id="dfg:B0537_09575"/>
<dbReference type="STRING" id="1833852.B0537_09575"/>
<dbReference type="Proteomes" id="UP000189464">
    <property type="component" value="Chromosome"/>
</dbReference>
<dbReference type="EMBL" id="CP019698">
    <property type="protein sequence ID" value="AQS59314.1"/>
    <property type="molecule type" value="Genomic_DNA"/>
</dbReference>
<organism evidence="1 2">
    <name type="scientific">Desulforamulus ferrireducens</name>
    <dbReference type="NCBI Taxonomy" id="1833852"/>
    <lineage>
        <taxon>Bacteria</taxon>
        <taxon>Bacillati</taxon>
        <taxon>Bacillota</taxon>
        <taxon>Clostridia</taxon>
        <taxon>Eubacteriales</taxon>
        <taxon>Peptococcaceae</taxon>
        <taxon>Desulforamulus</taxon>
    </lineage>
</organism>
<keyword evidence="2" id="KW-1185">Reference proteome</keyword>
<evidence type="ECO:0008006" key="3">
    <source>
        <dbReference type="Google" id="ProtNLM"/>
    </source>
</evidence>
<evidence type="ECO:0000313" key="1">
    <source>
        <dbReference type="EMBL" id="AQS59314.1"/>
    </source>
</evidence>
<reference evidence="1 2" key="1">
    <citation type="journal article" date="2016" name="Int. J. Syst. Evol. Microbiol.">
        <title>Desulfotomaculum ferrireducens sp. nov., a moderately thermophilic sulfate-reducing and dissimilatory Fe(III)-reducing bacterium isolated from compost.</title>
        <authorList>
            <person name="Yang G."/>
            <person name="Guo J."/>
            <person name="Zhuang L."/>
            <person name="Yuan Y."/>
            <person name="Zhou S."/>
        </authorList>
    </citation>
    <scope>NUCLEOTIDE SEQUENCE [LARGE SCALE GENOMIC DNA]</scope>
    <source>
        <strain evidence="1 2">GSS09</strain>
    </source>
</reference>
<dbReference type="RefSeq" id="WP_077714383.1">
    <property type="nucleotide sequence ID" value="NZ_CP019698.1"/>
</dbReference>
<accession>A0A1S6IX13</accession>
<sequence>MPHGTPGITARELIDLQAHLMLESNLVGQLNHFAQECTNPQLSQICQNISQSRMDCMQRLAHYVNIAPMQ</sequence>
<dbReference type="AlphaFoldDB" id="A0A1S6IX13"/>
<name>A0A1S6IX13_9FIRM</name>
<gene>
    <name evidence="1" type="ORF">B0537_09575</name>
</gene>
<evidence type="ECO:0000313" key="2">
    <source>
        <dbReference type="Proteomes" id="UP000189464"/>
    </source>
</evidence>
<proteinExistence type="predicted"/>
<protein>
    <recommendedName>
        <fullName evidence="3">Spore coat protein</fullName>
    </recommendedName>
</protein>
<dbReference type="OrthoDB" id="1707820at2"/>